<name>A0A2K3LQ39_TRIPR</name>
<evidence type="ECO:0000256" key="3">
    <source>
        <dbReference type="ARBA" id="ARBA00023004"/>
    </source>
</evidence>
<reference evidence="4 5" key="2">
    <citation type="journal article" date="2017" name="Front. Plant Sci.">
        <title>Gene Classification and Mining of Molecular Markers Useful in Red Clover (Trifolium pratense) Breeding.</title>
        <authorList>
            <person name="Istvanek J."/>
            <person name="Dluhosova J."/>
            <person name="Dluhos P."/>
            <person name="Patkova L."/>
            <person name="Nedelnik J."/>
            <person name="Repkova J."/>
        </authorList>
    </citation>
    <scope>NUCLEOTIDE SEQUENCE [LARGE SCALE GENOMIC DNA]</scope>
    <source>
        <strain evidence="5">cv. Tatra</strain>
        <tissue evidence="4">Young leaves</tissue>
    </source>
</reference>
<dbReference type="InterPro" id="IPR001128">
    <property type="entry name" value="Cyt_P450"/>
</dbReference>
<protein>
    <submittedName>
        <fullName evidence="4">Cytochrome p450 71a26-like protein</fullName>
    </submittedName>
</protein>
<comment type="similarity">
    <text evidence="1">Belongs to the cytochrome P450 family.</text>
</comment>
<dbReference type="EMBL" id="ASHM01038349">
    <property type="protein sequence ID" value="PNX80648.1"/>
    <property type="molecule type" value="Genomic_DNA"/>
</dbReference>
<gene>
    <name evidence="4" type="ORF">L195_g036654</name>
</gene>
<dbReference type="SUPFAM" id="SSF48264">
    <property type="entry name" value="Cytochrome P450"/>
    <property type="match status" value="1"/>
</dbReference>
<organism evidence="4 5">
    <name type="scientific">Trifolium pratense</name>
    <name type="common">Red clover</name>
    <dbReference type="NCBI Taxonomy" id="57577"/>
    <lineage>
        <taxon>Eukaryota</taxon>
        <taxon>Viridiplantae</taxon>
        <taxon>Streptophyta</taxon>
        <taxon>Embryophyta</taxon>
        <taxon>Tracheophyta</taxon>
        <taxon>Spermatophyta</taxon>
        <taxon>Magnoliopsida</taxon>
        <taxon>eudicotyledons</taxon>
        <taxon>Gunneridae</taxon>
        <taxon>Pentapetalae</taxon>
        <taxon>rosids</taxon>
        <taxon>fabids</taxon>
        <taxon>Fabales</taxon>
        <taxon>Fabaceae</taxon>
        <taxon>Papilionoideae</taxon>
        <taxon>50 kb inversion clade</taxon>
        <taxon>NPAAA clade</taxon>
        <taxon>Hologalegina</taxon>
        <taxon>IRL clade</taxon>
        <taxon>Trifolieae</taxon>
        <taxon>Trifolium</taxon>
    </lineage>
</organism>
<dbReference type="STRING" id="57577.A0A2K3LQ39"/>
<dbReference type="InterPro" id="IPR036396">
    <property type="entry name" value="Cyt_P450_sf"/>
</dbReference>
<dbReference type="PANTHER" id="PTHR47955">
    <property type="entry name" value="CYTOCHROME P450 FAMILY 71 PROTEIN"/>
    <property type="match status" value="1"/>
</dbReference>
<evidence type="ECO:0000313" key="5">
    <source>
        <dbReference type="Proteomes" id="UP000236291"/>
    </source>
</evidence>
<dbReference type="GO" id="GO:0016705">
    <property type="term" value="F:oxidoreductase activity, acting on paired donors, with incorporation or reduction of molecular oxygen"/>
    <property type="evidence" value="ECO:0007669"/>
    <property type="project" value="InterPro"/>
</dbReference>
<dbReference type="Pfam" id="PF00067">
    <property type="entry name" value="p450"/>
    <property type="match status" value="1"/>
</dbReference>
<dbReference type="GO" id="GO:0004497">
    <property type="term" value="F:monooxygenase activity"/>
    <property type="evidence" value="ECO:0007669"/>
    <property type="project" value="InterPro"/>
</dbReference>
<dbReference type="PANTHER" id="PTHR47955:SF15">
    <property type="entry name" value="CYTOCHROME P450 71A2-LIKE"/>
    <property type="match status" value="1"/>
</dbReference>
<proteinExistence type="inferred from homology"/>
<dbReference type="GO" id="GO:0005506">
    <property type="term" value="F:iron ion binding"/>
    <property type="evidence" value="ECO:0007669"/>
    <property type="project" value="InterPro"/>
</dbReference>
<dbReference type="Proteomes" id="UP000236291">
    <property type="component" value="Unassembled WGS sequence"/>
</dbReference>
<evidence type="ECO:0000256" key="2">
    <source>
        <dbReference type="ARBA" id="ARBA00022723"/>
    </source>
</evidence>
<evidence type="ECO:0000313" key="4">
    <source>
        <dbReference type="EMBL" id="PNX80648.1"/>
    </source>
</evidence>
<sequence>MNLTNLLCETTNDIVCRATLGKRYSDEGEGKLREAVAELEVLLGTCVLGDYVPWLDWLGKVNGLYGRAKRVAKVFDEFLDQVVEEHVSDWLEKGKKGLGDFDNQEHNDFVDVLLWIQRENATGFEIDRTIIKALIMVRIKIKSLSSL</sequence>
<dbReference type="GO" id="GO:0020037">
    <property type="term" value="F:heme binding"/>
    <property type="evidence" value="ECO:0007669"/>
    <property type="project" value="InterPro"/>
</dbReference>
<evidence type="ECO:0000256" key="1">
    <source>
        <dbReference type="ARBA" id="ARBA00010617"/>
    </source>
</evidence>
<accession>A0A2K3LQ39</accession>
<reference evidence="4 5" key="1">
    <citation type="journal article" date="2014" name="Am. J. Bot.">
        <title>Genome assembly and annotation for red clover (Trifolium pratense; Fabaceae).</title>
        <authorList>
            <person name="Istvanek J."/>
            <person name="Jaros M."/>
            <person name="Krenek A."/>
            <person name="Repkova J."/>
        </authorList>
    </citation>
    <scope>NUCLEOTIDE SEQUENCE [LARGE SCALE GENOMIC DNA]</scope>
    <source>
        <strain evidence="5">cv. Tatra</strain>
        <tissue evidence="4">Young leaves</tissue>
    </source>
</reference>
<dbReference type="Gene3D" id="1.10.630.10">
    <property type="entry name" value="Cytochrome P450"/>
    <property type="match status" value="1"/>
</dbReference>
<keyword evidence="3" id="KW-0408">Iron</keyword>
<keyword evidence="2" id="KW-0479">Metal-binding</keyword>
<comment type="caution">
    <text evidence="4">The sequence shown here is derived from an EMBL/GenBank/DDBJ whole genome shotgun (WGS) entry which is preliminary data.</text>
</comment>
<dbReference type="AlphaFoldDB" id="A0A2K3LQ39"/>